<keyword evidence="2" id="KW-1185">Reference proteome</keyword>
<sequence>MIIFHGSTKTLSSFLSSSFICCVIIFGKTTTQARIQPLLWSASYKPEKTDALDLGSGSIGSGKQFDYIQSVPNVNLILPSRLQNSTNPYNILLHKSGFDTVRLNLQQATSNNKWIIKIYGEGTEHKFPPFLERIIQRIQTYFSVYKYTDTSEVGSSTISLDSTAANDVVTKENLSSLDTTSVKEGISNLTQPLNSLKDESTVQENNADLIEFIAIGEYDDDYKVMAED</sequence>
<protein>
    <submittedName>
        <fullName evidence="3">Uncharacterized protein LOC105232795</fullName>
    </submittedName>
</protein>
<evidence type="ECO:0000313" key="2">
    <source>
        <dbReference type="Proteomes" id="UP001652620"/>
    </source>
</evidence>
<dbReference type="GeneID" id="105232795"/>
<organism evidence="1">
    <name type="scientific">Bactrocera dorsalis</name>
    <name type="common">Oriental fruit fly</name>
    <name type="synonym">Dacus dorsalis</name>
    <dbReference type="NCBI Taxonomy" id="27457"/>
    <lineage>
        <taxon>Eukaryota</taxon>
        <taxon>Metazoa</taxon>
        <taxon>Ecdysozoa</taxon>
        <taxon>Arthropoda</taxon>
        <taxon>Hexapoda</taxon>
        <taxon>Insecta</taxon>
        <taxon>Pterygota</taxon>
        <taxon>Neoptera</taxon>
        <taxon>Endopterygota</taxon>
        <taxon>Diptera</taxon>
        <taxon>Brachycera</taxon>
        <taxon>Muscomorpha</taxon>
        <taxon>Tephritoidea</taxon>
        <taxon>Tephritidae</taxon>
        <taxon>Bactrocera</taxon>
        <taxon>Bactrocera</taxon>
    </lineage>
</organism>
<proteinExistence type="predicted"/>
<reference evidence="1" key="1">
    <citation type="journal article" date="2014" name="BMC Genomics">
        <title>Characterizing the developmental transcriptome of the oriental fruit fly, Bactrocera dorsalis (Diptera: Tephritidae) through comparative genomic analysis with Drosophila melanogaster utilizing modENCODE datasets.</title>
        <authorList>
            <person name="Geib S.M."/>
            <person name="Calla B."/>
            <person name="Hall B."/>
            <person name="Hou S."/>
            <person name="Manoukis N.C."/>
        </authorList>
    </citation>
    <scope>NUCLEOTIDE SEQUENCE</scope>
    <source>
        <strain evidence="1">Punador</strain>
    </source>
</reference>
<dbReference type="EMBL" id="GAKP01019634">
    <property type="protein sequence ID" value="JAC39318.1"/>
    <property type="molecule type" value="Transcribed_RNA"/>
</dbReference>
<evidence type="ECO:0000313" key="3">
    <source>
        <dbReference type="RefSeq" id="XP_011212957.1"/>
    </source>
</evidence>
<evidence type="ECO:0000313" key="1">
    <source>
        <dbReference type="EMBL" id="JAC39318.1"/>
    </source>
</evidence>
<dbReference type="RefSeq" id="XP_011212957.1">
    <property type="nucleotide sequence ID" value="XM_011214655.3"/>
</dbReference>
<dbReference type="AlphaFoldDB" id="A0A034VCQ0"/>
<accession>A0A034VCQ0</accession>
<gene>
    <name evidence="3" type="primary">LOC105232795</name>
</gene>
<dbReference type="KEGG" id="bdr:105232795"/>
<reference evidence="3" key="2">
    <citation type="submission" date="2025-04" db="UniProtKB">
        <authorList>
            <consortium name="RefSeq"/>
        </authorList>
    </citation>
    <scope>IDENTIFICATION</scope>
    <source>
        <strain evidence="3">Punador</strain>
    </source>
</reference>
<dbReference type="Proteomes" id="UP001652620">
    <property type="component" value="Chromosome 5"/>
</dbReference>
<dbReference type="OrthoDB" id="7791582at2759"/>
<name>A0A034VCQ0_BACDO</name>